<keyword evidence="2" id="KW-0547">Nucleotide-binding</keyword>
<dbReference type="SUPFAM" id="SSF52540">
    <property type="entry name" value="P-loop containing nucleoside triphosphate hydrolases"/>
    <property type="match status" value="1"/>
</dbReference>
<feature type="domain" description="ABC transporter" evidence="4">
    <location>
        <begin position="2"/>
        <end position="234"/>
    </location>
</feature>
<evidence type="ECO:0000256" key="2">
    <source>
        <dbReference type="ARBA" id="ARBA00022741"/>
    </source>
</evidence>
<keyword evidence="1" id="KW-0813">Transport</keyword>
<dbReference type="InterPro" id="IPR051782">
    <property type="entry name" value="ABC_Transporter_VariousFunc"/>
</dbReference>
<dbReference type="InterPro" id="IPR017871">
    <property type="entry name" value="ABC_transporter-like_CS"/>
</dbReference>
<dbReference type="Pfam" id="PF00005">
    <property type="entry name" value="ABC_tran"/>
    <property type="match status" value="1"/>
</dbReference>
<dbReference type="GO" id="GO:0005524">
    <property type="term" value="F:ATP binding"/>
    <property type="evidence" value="ECO:0007669"/>
    <property type="project" value="UniProtKB-KW"/>
</dbReference>
<sequence>MIKICDLYVWYDKEFILEDINLQLKSGEIYALIGKNGSGKTTLINTICGVLPTFKGSIVMGNAFFNAESTSKIIQNSKKERFYIADNPEKIKYMNCLQYINLILDIYKTKVDQKLLQYYMERYQFTNHKNKIIDELSLGNLKKLNIICSYLINTRILIFDEPLNGLDIQSIEKFIEDIQLLKNKGYLVILSTHILDVVERFTNKIVLINNRKATELTFENASQIREVLGVNETT</sequence>
<evidence type="ECO:0000313" key="6">
    <source>
        <dbReference type="Proteomes" id="UP000675994"/>
    </source>
</evidence>
<dbReference type="RefSeq" id="WP_096663063.1">
    <property type="nucleotide sequence ID" value="NZ_CP063367.1"/>
</dbReference>
<dbReference type="CDD" id="cd03230">
    <property type="entry name" value="ABC_DR_subfamily_A"/>
    <property type="match status" value="1"/>
</dbReference>
<proteinExistence type="predicted"/>
<organism evidence="5 6">
    <name type="scientific">Staphylococcus delphini</name>
    <dbReference type="NCBI Taxonomy" id="53344"/>
    <lineage>
        <taxon>Bacteria</taxon>
        <taxon>Bacillati</taxon>
        <taxon>Bacillota</taxon>
        <taxon>Bacilli</taxon>
        <taxon>Bacillales</taxon>
        <taxon>Staphylococcaceae</taxon>
        <taxon>Staphylococcus</taxon>
        <taxon>Staphylococcus intermedius group</taxon>
    </lineage>
</organism>
<evidence type="ECO:0000256" key="1">
    <source>
        <dbReference type="ARBA" id="ARBA00022448"/>
    </source>
</evidence>
<dbReference type="PROSITE" id="PS00211">
    <property type="entry name" value="ABC_TRANSPORTER_1"/>
    <property type="match status" value="1"/>
</dbReference>
<dbReference type="PANTHER" id="PTHR42939:SF1">
    <property type="entry name" value="ABC TRANSPORTER ATP-BINDING PROTEIN ALBC-RELATED"/>
    <property type="match status" value="1"/>
</dbReference>
<dbReference type="EMBL" id="CP063367">
    <property type="protein sequence ID" value="QUM69324.1"/>
    <property type="molecule type" value="Genomic_DNA"/>
</dbReference>
<dbReference type="AlphaFoldDB" id="A0AAQ0D6I0"/>
<dbReference type="InterPro" id="IPR027417">
    <property type="entry name" value="P-loop_NTPase"/>
</dbReference>
<reference evidence="5" key="1">
    <citation type="journal article" date="2021" name="Front. Microbiol.">
        <title>Presence and Characterization of a Novel cfr-Carrying Tn558 Transposon Derivative in Staphylococcus delphini Isolated From Retail Food.</title>
        <authorList>
            <person name="Zhang F."/>
            <person name="Wu S."/>
            <person name="Huang J."/>
            <person name="Yang R."/>
            <person name="Zhang J."/>
            <person name="Lei T."/>
            <person name="Dai J."/>
            <person name="Ding Y."/>
            <person name="Xue L."/>
            <person name="Wang J."/>
            <person name="Chen M."/>
            <person name="Wu Q."/>
        </authorList>
    </citation>
    <scope>NUCLEOTIDE SEQUENCE</scope>
    <source>
        <strain evidence="5">2794-1</strain>
    </source>
</reference>
<dbReference type="SMART" id="SM00382">
    <property type="entry name" value="AAA"/>
    <property type="match status" value="1"/>
</dbReference>
<dbReference type="InterPro" id="IPR003593">
    <property type="entry name" value="AAA+_ATPase"/>
</dbReference>
<dbReference type="Proteomes" id="UP000675994">
    <property type="component" value="Chromosome"/>
</dbReference>
<gene>
    <name evidence="5" type="ORF">IPU22_12410</name>
</gene>
<protein>
    <submittedName>
        <fullName evidence="5">ABC transporter ATP-binding protein</fullName>
    </submittedName>
</protein>
<evidence type="ECO:0000259" key="4">
    <source>
        <dbReference type="PROSITE" id="PS50893"/>
    </source>
</evidence>
<accession>A0AAQ0D6I0</accession>
<dbReference type="InterPro" id="IPR003439">
    <property type="entry name" value="ABC_transporter-like_ATP-bd"/>
</dbReference>
<name>A0AAQ0D6I0_9STAP</name>
<dbReference type="PROSITE" id="PS50893">
    <property type="entry name" value="ABC_TRANSPORTER_2"/>
    <property type="match status" value="1"/>
</dbReference>
<dbReference type="GO" id="GO:0016887">
    <property type="term" value="F:ATP hydrolysis activity"/>
    <property type="evidence" value="ECO:0007669"/>
    <property type="project" value="InterPro"/>
</dbReference>
<keyword evidence="3 5" id="KW-0067">ATP-binding</keyword>
<dbReference type="PANTHER" id="PTHR42939">
    <property type="entry name" value="ABC TRANSPORTER ATP-BINDING PROTEIN ALBC-RELATED"/>
    <property type="match status" value="1"/>
</dbReference>
<evidence type="ECO:0000313" key="5">
    <source>
        <dbReference type="EMBL" id="QUM69324.1"/>
    </source>
</evidence>
<evidence type="ECO:0000256" key="3">
    <source>
        <dbReference type="ARBA" id="ARBA00022840"/>
    </source>
</evidence>
<dbReference type="Gene3D" id="3.40.50.300">
    <property type="entry name" value="P-loop containing nucleotide triphosphate hydrolases"/>
    <property type="match status" value="1"/>
</dbReference>